<reference evidence="3" key="3">
    <citation type="submission" date="2018-08" db="UniProtKB">
        <authorList>
            <consortium name="EnsemblPlants"/>
        </authorList>
    </citation>
    <scope>IDENTIFICATION</scope>
    <source>
        <strain evidence="3">cv. Bd21</strain>
    </source>
</reference>
<sequence>MAGRPRSPCLAVRPPLPAPSLSRLLLVPQASRAPPPAARPSSLFPSTPAVASTGASPSTERRLPCSLVRLHVRRPSSHLARGSPPRRRPPARARHAASPRHPQPPRRPLRLPLPSASISPALPSPAARCWVPPAAGPKQLPPPWPIFSSPQTQDKQARALFPLLFFFLFPEIAA</sequence>
<dbReference type="Proteomes" id="UP000008810">
    <property type="component" value="Chromosome 5"/>
</dbReference>
<dbReference type="EnsemblPlants" id="KQJ81387">
    <property type="protein sequence ID" value="KQJ81387"/>
    <property type="gene ID" value="BRADI_5g00330v3"/>
</dbReference>
<evidence type="ECO:0000313" key="4">
    <source>
        <dbReference type="Proteomes" id="UP000008810"/>
    </source>
</evidence>
<keyword evidence="4" id="KW-1185">Reference proteome</keyword>
<gene>
    <name evidence="2" type="ORF">BRADI_5g00330v3</name>
</gene>
<protein>
    <submittedName>
        <fullName evidence="2 3">Uncharacterized protein</fullName>
    </submittedName>
</protein>
<feature type="region of interest" description="Disordered" evidence="1">
    <location>
        <begin position="31"/>
        <end position="112"/>
    </location>
</feature>
<feature type="compositionally biased region" description="Basic residues" evidence="1">
    <location>
        <begin position="84"/>
        <end position="109"/>
    </location>
</feature>
<reference evidence="2 3" key="1">
    <citation type="journal article" date="2010" name="Nature">
        <title>Genome sequencing and analysis of the model grass Brachypodium distachyon.</title>
        <authorList>
            <consortium name="International Brachypodium Initiative"/>
        </authorList>
    </citation>
    <scope>NUCLEOTIDE SEQUENCE [LARGE SCALE GENOMIC DNA]</scope>
    <source>
        <strain evidence="2 3">Bd21</strain>
    </source>
</reference>
<accession>A0A0Q3H048</accession>
<evidence type="ECO:0000313" key="3">
    <source>
        <dbReference type="EnsemblPlants" id="KQJ81387"/>
    </source>
</evidence>
<evidence type="ECO:0000256" key="1">
    <source>
        <dbReference type="SAM" id="MobiDB-lite"/>
    </source>
</evidence>
<dbReference type="Gramene" id="KQJ81387">
    <property type="protein sequence ID" value="KQJ81387"/>
    <property type="gene ID" value="BRADI_5g00330v3"/>
</dbReference>
<dbReference type="InParanoid" id="A0A0Q3H048"/>
<dbReference type="AlphaFoldDB" id="A0A0Q3H048"/>
<evidence type="ECO:0000313" key="2">
    <source>
        <dbReference type="EMBL" id="KQJ81387.1"/>
    </source>
</evidence>
<proteinExistence type="predicted"/>
<dbReference type="EMBL" id="CM000884">
    <property type="protein sequence ID" value="KQJ81387.1"/>
    <property type="molecule type" value="Genomic_DNA"/>
</dbReference>
<reference evidence="2" key="2">
    <citation type="submission" date="2017-06" db="EMBL/GenBank/DDBJ databases">
        <title>WGS assembly of Brachypodium distachyon.</title>
        <authorList>
            <consortium name="The International Brachypodium Initiative"/>
            <person name="Lucas S."/>
            <person name="Harmon-Smith M."/>
            <person name="Lail K."/>
            <person name="Tice H."/>
            <person name="Grimwood J."/>
            <person name="Bruce D."/>
            <person name="Barry K."/>
            <person name="Shu S."/>
            <person name="Lindquist E."/>
            <person name="Wang M."/>
            <person name="Pitluck S."/>
            <person name="Vogel J.P."/>
            <person name="Garvin D.F."/>
            <person name="Mockler T.C."/>
            <person name="Schmutz J."/>
            <person name="Rokhsar D."/>
            <person name="Bevan M.W."/>
        </authorList>
    </citation>
    <scope>NUCLEOTIDE SEQUENCE</scope>
    <source>
        <strain evidence="2">Bd21</strain>
    </source>
</reference>
<name>A0A0Q3H048_BRADI</name>
<feature type="compositionally biased region" description="Polar residues" evidence="1">
    <location>
        <begin position="43"/>
        <end position="58"/>
    </location>
</feature>
<organism evidence="2">
    <name type="scientific">Brachypodium distachyon</name>
    <name type="common">Purple false brome</name>
    <name type="synonym">Trachynia distachya</name>
    <dbReference type="NCBI Taxonomy" id="15368"/>
    <lineage>
        <taxon>Eukaryota</taxon>
        <taxon>Viridiplantae</taxon>
        <taxon>Streptophyta</taxon>
        <taxon>Embryophyta</taxon>
        <taxon>Tracheophyta</taxon>
        <taxon>Spermatophyta</taxon>
        <taxon>Magnoliopsida</taxon>
        <taxon>Liliopsida</taxon>
        <taxon>Poales</taxon>
        <taxon>Poaceae</taxon>
        <taxon>BOP clade</taxon>
        <taxon>Pooideae</taxon>
        <taxon>Stipodae</taxon>
        <taxon>Brachypodieae</taxon>
        <taxon>Brachypodium</taxon>
    </lineage>
</organism>